<comment type="similarity">
    <text evidence="1">Belongs to the SRR1 family.</text>
</comment>
<evidence type="ECO:0000259" key="3">
    <source>
        <dbReference type="Pfam" id="PF07985"/>
    </source>
</evidence>
<protein>
    <submittedName>
        <fullName evidence="4">SRR1-like protein</fullName>
    </submittedName>
</protein>
<organism evidence="4 5">
    <name type="scientific">Taenia crassiceps</name>
    <dbReference type="NCBI Taxonomy" id="6207"/>
    <lineage>
        <taxon>Eukaryota</taxon>
        <taxon>Metazoa</taxon>
        <taxon>Spiralia</taxon>
        <taxon>Lophotrochozoa</taxon>
        <taxon>Platyhelminthes</taxon>
        <taxon>Cestoda</taxon>
        <taxon>Eucestoda</taxon>
        <taxon>Cyclophyllidea</taxon>
        <taxon>Taeniidae</taxon>
        <taxon>Taenia</taxon>
    </lineage>
</organism>
<gene>
    <name evidence="4" type="ORF">TcWFU_006579</name>
</gene>
<dbReference type="PANTHER" id="PTHR28626">
    <property type="entry name" value="SRR1-LIKE PROTEIN"/>
    <property type="match status" value="1"/>
</dbReference>
<dbReference type="PANTHER" id="PTHR28626:SF3">
    <property type="entry name" value="SRR1-LIKE PROTEIN"/>
    <property type="match status" value="1"/>
</dbReference>
<sequence length="326" mass="35682">MRICSRVRAGTLSKKMRTRTIHQGHSASQPSQLDSENEDEWTCALSKGMRRRLKAKGYTAPLSITLPVPTNPGSCGRRTVFILPDDSPSALSSKFDAALASFLRPTSLVTEVLAQLRPRFRCSAGFAPLLCLGLGNPAVDTASLRQLAFLAALIQMSGGIFSPGKTFVYDPVLKTTSRNFIRELGFCILSSNLEGRYQLPKERRTLIFLPHCPIALAEGLVACNWHLGVLNHLTFLSCPLKPRAGIAEVPCIAYLQPFRSYSLLKAEGERDFEGLRVEWFRIPPGVDLGPVKTIDKAATSSSDLLTFEAIPSFIDGEDTQATDEVA</sequence>
<feature type="region of interest" description="Disordered" evidence="2">
    <location>
        <begin position="14"/>
        <end position="35"/>
    </location>
</feature>
<evidence type="ECO:0000313" key="5">
    <source>
        <dbReference type="Proteomes" id="UP001651158"/>
    </source>
</evidence>
<dbReference type="EMBL" id="JAKROA010000002">
    <property type="protein sequence ID" value="KAL5110550.1"/>
    <property type="molecule type" value="Genomic_DNA"/>
</dbReference>
<keyword evidence="5" id="KW-1185">Reference proteome</keyword>
<comment type="caution">
    <text evidence="4">The sequence shown here is derived from an EMBL/GenBank/DDBJ whole genome shotgun (WGS) entry which is preliminary data.</text>
</comment>
<feature type="domain" description="SRR1-like" evidence="3">
    <location>
        <begin position="123"/>
        <end position="231"/>
    </location>
</feature>
<dbReference type="InterPro" id="IPR012942">
    <property type="entry name" value="SRR1-like"/>
</dbReference>
<evidence type="ECO:0000256" key="1">
    <source>
        <dbReference type="ARBA" id="ARBA00009856"/>
    </source>
</evidence>
<evidence type="ECO:0000313" key="4">
    <source>
        <dbReference type="EMBL" id="KAL5110550.1"/>
    </source>
</evidence>
<feature type="compositionally biased region" description="Polar residues" evidence="2">
    <location>
        <begin position="23"/>
        <end position="34"/>
    </location>
</feature>
<proteinExistence type="inferred from homology"/>
<evidence type="ECO:0000256" key="2">
    <source>
        <dbReference type="SAM" id="MobiDB-lite"/>
    </source>
</evidence>
<dbReference type="Pfam" id="PF07985">
    <property type="entry name" value="SRR1"/>
    <property type="match status" value="1"/>
</dbReference>
<dbReference type="Proteomes" id="UP001651158">
    <property type="component" value="Unassembled WGS sequence"/>
</dbReference>
<reference evidence="4 5" key="1">
    <citation type="journal article" date="2022" name="Front. Cell. Infect. Microbiol.">
        <title>The Genomes of Two Strains of Taenia crassiceps the Animal Model for the Study of Human Cysticercosis.</title>
        <authorList>
            <person name="Bobes R.J."/>
            <person name="Estrada K."/>
            <person name="Rios-Valencia D.G."/>
            <person name="Calderon-Gallegos A."/>
            <person name="de la Torre P."/>
            <person name="Carrero J.C."/>
            <person name="Sanchez-Flores A."/>
            <person name="Laclette J.P."/>
        </authorList>
    </citation>
    <scope>NUCLEOTIDE SEQUENCE [LARGE SCALE GENOMIC DNA]</scope>
    <source>
        <strain evidence="4">WFUcys</strain>
    </source>
</reference>
<name>A0ABR4QLM3_9CEST</name>
<dbReference type="InterPro" id="IPR040044">
    <property type="entry name" value="SRR1L"/>
</dbReference>
<accession>A0ABR4QLM3</accession>